<keyword evidence="3" id="KW-1185">Reference proteome</keyword>
<keyword evidence="1" id="KW-0472">Membrane</keyword>
<sequence length="274" mass="31277">MKKKSFPISYFVNSCSFKKMFLGRRDLNAIQMIFVSIFLVFLLLNPVVYHSKNVPEYDLNEFLPDLTKTVEKISLTDLQQIKVENHQLVQPQEPIKEDFLIVNLNGKEHATMKNGVMFTNKTIEIKLKGDTDLTIAYPKSINGSDFNSNQDFLTMINKEWNNQNSVYRYFSMIILVSLLVVVTVLFLVFGASFFILLTKKNQMSTIKTYKESVNVVLNAMFIPTLLATVVGFISYDITVMLMIQSLGLGLVMLLIFVKTKFNDGYALDGKLSIN</sequence>
<dbReference type="RefSeq" id="WP_136137653.1">
    <property type="nucleotide sequence ID" value="NZ_SDGV01000024.1"/>
</dbReference>
<feature type="transmembrane region" description="Helical" evidence="1">
    <location>
        <begin position="169"/>
        <end position="195"/>
    </location>
</feature>
<evidence type="ECO:0000313" key="2">
    <source>
        <dbReference type="EMBL" id="THB60431.1"/>
    </source>
</evidence>
<gene>
    <name evidence="2" type="ORF">ESZ54_10705</name>
</gene>
<feature type="transmembrane region" description="Helical" evidence="1">
    <location>
        <begin position="239"/>
        <end position="257"/>
    </location>
</feature>
<keyword evidence="1" id="KW-1133">Transmembrane helix</keyword>
<name>A0A4S3B097_9ENTE</name>
<evidence type="ECO:0000313" key="3">
    <source>
        <dbReference type="Proteomes" id="UP000310506"/>
    </source>
</evidence>
<accession>A0A4S3B097</accession>
<comment type="caution">
    <text evidence="2">The sequence shown here is derived from an EMBL/GenBank/DDBJ whole genome shotgun (WGS) entry which is preliminary data.</text>
</comment>
<feature type="transmembrane region" description="Helical" evidence="1">
    <location>
        <begin position="27"/>
        <end position="49"/>
    </location>
</feature>
<protein>
    <submittedName>
        <fullName evidence="2">DUF1189 domain-containing protein</fullName>
    </submittedName>
</protein>
<dbReference type="AlphaFoldDB" id="A0A4S3B097"/>
<proteinExistence type="predicted"/>
<evidence type="ECO:0000256" key="1">
    <source>
        <dbReference type="SAM" id="Phobius"/>
    </source>
</evidence>
<reference evidence="2 3" key="1">
    <citation type="submission" date="2019-01" db="EMBL/GenBank/DDBJ databases">
        <title>Vagococcus silagei sp. nov. isolated from brewer's grain.</title>
        <authorList>
            <person name="Guu J.-R."/>
        </authorList>
    </citation>
    <scope>NUCLEOTIDE SEQUENCE [LARGE SCALE GENOMIC DNA]</scope>
    <source>
        <strain evidence="2 3">2B-2</strain>
    </source>
</reference>
<dbReference type="EMBL" id="SDGV01000024">
    <property type="protein sequence ID" value="THB60431.1"/>
    <property type="molecule type" value="Genomic_DNA"/>
</dbReference>
<organism evidence="2 3">
    <name type="scientific">Vagococcus silagei</name>
    <dbReference type="NCBI Taxonomy" id="2508885"/>
    <lineage>
        <taxon>Bacteria</taxon>
        <taxon>Bacillati</taxon>
        <taxon>Bacillota</taxon>
        <taxon>Bacilli</taxon>
        <taxon>Lactobacillales</taxon>
        <taxon>Enterococcaceae</taxon>
        <taxon>Vagococcus</taxon>
    </lineage>
</organism>
<dbReference type="Proteomes" id="UP000310506">
    <property type="component" value="Unassembled WGS sequence"/>
</dbReference>
<feature type="transmembrane region" description="Helical" evidence="1">
    <location>
        <begin position="215"/>
        <end position="233"/>
    </location>
</feature>
<dbReference type="OrthoDB" id="2287686at2"/>
<keyword evidence="1" id="KW-0812">Transmembrane</keyword>